<feature type="compositionally biased region" description="Low complexity" evidence="1">
    <location>
        <begin position="74"/>
        <end position="109"/>
    </location>
</feature>
<reference evidence="3" key="2">
    <citation type="journal article" date="2008" name="BMC Genomics">
        <title>A conifer genomics resource of 200,000 spruce (Picea spp.) ESTs and 6,464 high-quality, sequence-finished full-length cDNAs for Sitka spruce (Picea sitchensis).</title>
        <authorList>
            <person name="Ralph S.G."/>
            <person name="Chun H.J."/>
            <person name="Kolosova N."/>
            <person name="Cooper D."/>
            <person name="Oddy C."/>
            <person name="Ritland C.E."/>
            <person name="Kirkpatrick R."/>
            <person name="Moore R."/>
            <person name="Barber S."/>
            <person name="Holt R.A."/>
            <person name="Jones S.J."/>
            <person name="Marra M.A."/>
            <person name="Douglas C.J."/>
            <person name="Ritland K."/>
            <person name="Bohlmann J."/>
        </authorList>
    </citation>
    <scope>NUCLEOTIDE SEQUENCE</scope>
    <source>
        <tissue evidence="3">Bark</tissue>
    </source>
</reference>
<evidence type="ECO:0008006" key="5">
    <source>
        <dbReference type="Google" id="ProtNLM"/>
    </source>
</evidence>
<dbReference type="OMA" id="HCCAAIQ"/>
<protein>
    <recommendedName>
        <fullName evidence="5">Phytocyanin domain-containing protein</fullName>
    </recommendedName>
</protein>
<feature type="signal peptide" evidence="2">
    <location>
        <begin position="1"/>
        <end position="25"/>
    </location>
</feature>
<proteinExistence type="evidence at transcript level"/>
<organism evidence="3">
    <name type="scientific">Picea sitchensis</name>
    <name type="common">Sitka spruce</name>
    <name type="synonym">Pinus sitchensis</name>
    <dbReference type="NCBI Taxonomy" id="3332"/>
    <lineage>
        <taxon>Eukaryota</taxon>
        <taxon>Viridiplantae</taxon>
        <taxon>Streptophyta</taxon>
        <taxon>Embryophyta</taxon>
        <taxon>Tracheophyta</taxon>
        <taxon>Spermatophyta</taxon>
        <taxon>Pinopsida</taxon>
        <taxon>Pinidae</taxon>
        <taxon>Conifers I</taxon>
        <taxon>Pinales</taxon>
        <taxon>Pinaceae</taxon>
        <taxon>Picea</taxon>
    </lineage>
</organism>
<feature type="region of interest" description="Disordered" evidence="1">
    <location>
        <begin position="63"/>
        <end position="115"/>
    </location>
</feature>
<feature type="chain" id="PRO_5010821306" description="Phytocyanin domain-containing protein" evidence="2">
    <location>
        <begin position="26"/>
        <end position="140"/>
    </location>
</feature>
<keyword evidence="2" id="KW-0732">Signal</keyword>
<evidence type="ECO:0000256" key="1">
    <source>
        <dbReference type="SAM" id="MobiDB-lite"/>
    </source>
</evidence>
<sequence>MENSTRSAVLLSVIAAAMLIHCCLADRQQYKVDESHEQWDFLTNPKAWSYILASDAPLSSAEAPKSALRHRAKASSAPTASSPSVSLTPTAAEAVPSASSSSESPNLSPASPPAQNGSPTIYSVKNFAFAGFCMIVAIWV</sequence>
<evidence type="ECO:0000313" key="3">
    <source>
        <dbReference type="EMBL" id="ABK21134.1"/>
    </source>
</evidence>
<evidence type="ECO:0000256" key="2">
    <source>
        <dbReference type="SAM" id="SignalP"/>
    </source>
</evidence>
<name>A9NKH3_PICSI</name>
<accession>A9NKH3</accession>
<dbReference type="EMBL" id="EF081753">
    <property type="protein sequence ID" value="ABK21134.1"/>
    <property type="molecule type" value="mRNA"/>
</dbReference>
<dbReference type="EMBL" id="EF676907">
    <property type="protein sequence ID" value="ABR16779.1"/>
    <property type="molecule type" value="mRNA"/>
</dbReference>
<dbReference type="AlphaFoldDB" id="A9NKH3"/>
<reference evidence="4" key="1">
    <citation type="submission" date="2007-06" db="EMBL/GenBank/DDBJ databases">
        <title>Full length cDNA sequences from Sitka Spruce (Picea sitchensis).</title>
        <authorList>
            <person name="Ralph S.G."/>
            <person name="Chun H.E."/>
            <person name="Liao N."/>
            <person name="Ali J."/>
            <person name="Reid K."/>
            <person name="Kolosova N."/>
            <person name="Cooper N."/>
            <person name="Cullis C."/>
            <person name="Jancsik S."/>
            <person name="Moore R."/>
            <person name="Mayo M."/>
            <person name="Wagner S."/>
            <person name="Holt R.A."/>
            <person name="Jones S.J.M."/>
            <person name="Marra M.A."/>
            <person name="Ritland C.E."/>
            <person name="Ritland K."/>
            <person name="Bohlmann J."/>
        </authorList>
    </citation>
    <scope>NUCLEOTIDE SEQUENCE</scope>
    <source>
        <tissue evidence="4">Green portion of the leader tissue</tissue>
    </source>
</reference>
<evidence type="ECO:0000313" key="4">
    <source>
        <dbReference type="EMBL" id="ABR16779.1"/>
    </source>
</evidence>